<evidence type="ECO:0000256" key="1">
    <source>
        <dbReference type="ARBA" id="ARBA00004477"/>
    </source>
</evidence>
<keyword evidence="5 6" id="KW-0472">Membrane</keyword>
<keyword evidence="8" id="KW-1185">Reference proteome</keyword>
<dbReference type="AlphaFoldDB" id="A0A8H5HE92"/>
<comment type="caution">
    <text evidence="7">The sequence shown here is derived from an EMBL/GenBank/DDBJ whole genome shotgun (WGS) entry which is preliminary data.</text>
</comment>
<dbReference type="InterPro" id="IPR024512">
    <property type="entry name" value="Ser_palmitoyltrfase_ssu-like"/>
</dbReference>
<dbReference type="Pfam" id="PF11779">
    <property type="entry name" value="SPT_ssu-like"/>
    <property type="match status" value="1"/>
</dbReference>
<accession>A0A8H5HE92</accession>
<protein>
    <submittedName>
        <fullName evidence="7">Uncharacterized protein</fullName>
    </submittedName>
</protein>
<dbReference type="Proteomes" id="UP000565441">
    <property type="component" value="Unassembled WGS sequence"/>
</dbReference>
<dbReference type="GO" id="GO:0005789">
    <property type="term" value="C:endoplasmic reticulum membrane"/>
    <property type="evidence" value="ECO:0007669"/>
    <property type="project" value="UniProtKB-SubCell"/>
</dbReference>
<evidence type="ECO:0000313" key="8">
    <source>
        <dbReference type="Proteomes" id="UP000565441"/>
    </source>
</evidence>
<evidence type="ECO:0000313" key="7">
    <source>
        <dbReference type="EMBL" id="KAF5381663.1"/>
    </source>
</evidence>
<sequence length="117" mass="13638">MSKLPLPKPDHSFTRKPQSKFAIFLWRRRMWIESTFAFTVMEQWEKILLITIFAVMFVLLITGLIKYLPQRLAVMQRRAVYYLWGGHEGDERLLAQWLSSTVSAGVGGHGEGFHKEL</sequence>
<comment type="subcellular location">
    <subcellularLocation>
        <location evidence="1">Endoplasmic reticulum membrane</location>
        <topology evidence="1">Multi-pass membrane protein</topology>
    </subcellularLocation>
</comment>
<evidence type="ECO:0000256" key="4">
    <source>
        <dbReference type="ARBA" id="ARBA00022989"/>
    </source>
</evidence>
<proteinExistence type="predicted"/>
<organism evidence="7 8">
    <name type="scientific">Tricholomella constricta</name>
    <dbReference type="NCBI Taxonomy" id="117010"/>
    <lineage>
        <taxon>Eukaryota</taxon>
        <taxon>Fungi</taxon>
        <taxon>Dikarya</taxon>
        <taxon>Basidiomycota</taxon>
        <taxon>Agaricomycotina</taxon>
        <taxon>Agaricomycetes</taxon>
        <taxon>Agaricomycetidae</taxon>
        <taxon>Agaricales</taxon>
        <taxon>Tricholomatineae</taxon>
        <taxon>Lyophyllaceae</taxon>
        <taxon>Tricholomella</taxon>
    </lineage>
</organism>
<evidence type="ECO:0000256" key="3">
    <source>
        <dbReference type="ARBA" id="ARBA00022824"/>
    </source>
</evidence>
<keyword evidence="4 6" id="KW-1133">Transmembrane helix</keyword>
<gene>
    <name evidence="7" type="ORF">D9615_005463</name>
</gene>
<dbReference type="EMBL" id="JAACJP010000010">
    <property type="protein sequence ID" value="KAF5381663.1"/>
    <property type="molecule type" value="Genomic_DNA"/>
</dbReference>
<evidence type="ECO:0000256" key="5">
    <source>
        <dbReference type="ARBA" id="ARBA00023136"/>
    </source>
</evidence>
<keyword evidence="3" id="KW-0256">Endoplasmic reticulum</keyword>
<reference evidence="7 8" key="1">
    <citation type="journal article" date="2020" name="ISME J.">
        <title>Uncovering the hidden diversity of litter-decomposition mechanisms in mushroom-forming fungi.</title>
        <authorList>
            <person name="Floudas D."/>
            <person name="Bentzer J."/>
            <person name="Ahren D."/>
            <person name="Johansson T."/>
            <person name="Persson P."/>
            <person name="Tunlid A."/>
        </authorList>
    </citation>
    <scope>NUCLEOTIDE SEQUENCE [LARGE SCALE GENOMIC DNA]</scope>
    <source>
        <strain evidence="7 8">CBS 661.87</strain>
    </source>
</reference>
<evidence type="ECO:0000256" key="2">
    <source>
        <dbReference type="ARBA" id="ARBA00022692"/>
    </source>
</evidence>
<evidence type="ECO:0000256" key="6">
    <source>
        <dbReference type="SAM" id="Phobius"/>
    </source>
</evidence>
<dbReference type="OrthoDB" id="202672at2759"/>
<keyword evidence="2 6" id="KW-0812">Transmembrane</keyword>
<feature type="transmembrane region" description="Helical" evidence="6">
    <location>
        <begin position="47"/>
        <end position="68"/>
    </location>
</feature>
<name>A0A8H5HE92_9AGAR</name>